<feature type="domain" description="Glycerol-3-phosphate dehydrogenase NAD-dependent N-terminal" evidence="18">
    <location>
        <begin position="5"/>
        <end position="160"/>
    </location>
</feature>
<feature type="binding site" evidence="13">
    <location>
        <position position="255"/>
    </location>
    <ligand>
        <name>sn-glycerol 3-phosphate</name>
        <dbReference type="ChEBI" id="CHEBI:57597"/>
    </ligand>
</feature>
<keyword evidence="8 13" id="KW-1208">Phospholipid metabolism</keyword>
<feature type="binding site" evidence="16">
    <location>
        <position position="140"/>
    </location>
    <ligand>
        <name>NAD(+)</name>
        <dbReference type="ChEBI" id="CHEBI:57540"/>
    </ligand>
</feature>
<evidence type="ECO:0000313" key="21">
    <source>
        <dbReference type="Proteomes" id="UP000432715"/>
    </source>
</evidence>
<feature type="binding site" evidence="13">
    <location>
        <position position="108"/>
    </location>
    <ligand>
        <name>sn-glycerol 3-phosphate</name>
        <dbReference type="ChEBI" id="CHEBI:57597"/>
    </ligand>
</feature>
<feature type="binding site" evidence="13">
    <location>
        <position position="51"/>
    </location>
    <ligand>
        <name>NADPH</name>
        <dbReference type="ChEBI" id="CHEBI:57783"/>
    </ligand>
</feature>
<dbReference type="GO" id="GO:0051287">
    <property type="term" value="F:NAD binding"/>
    <property type="evidence" value="ECO:0007669"/>
    <property type="project" value="InterPro"/>
</dbReference>
<keyword evidence="13" id="KW-0547">Nucleotide-binding</keyword>
<feature type="binding site" evidence="13">
    <location>
        <position position="279"/>
    </location>
    <ligand>
        <name>NADPH</name>
        <dbReference type="ChEBI" id="CHEBI:57783"/>
    </ligand>
</feature>
<feature type="active site" description="Proton acceptor" evidence="13 14">
    <location>
        <position position="191"/>
    </location>
</feature>
<feature type="binding site" evidence="15">
    <location>
        <begin position="255"/>
        <end position="256"/>
    </location>
    <ligand>
        <name>substrate</name>
    </ligand>
</feature>
<evidence type="ECO:0000256" key="11">
    <source>
        <dbReference type="ARBA" id="ARBA00069372"/>
    </source>
</evidence>
<evidence type="ECO:0000256" key="17">
    <source>
        <dbReference type="RuleBase" id="RU000437"/>
    </source>
</evidence>
<feature type="binding site" evidence="13">
    <location>
        <position position="34"/>
    </location>
    <ligand>
        <name>NADPH</name>
        <dbReference type="ChEBI" id="CHEBI:57783"/>
    </ligand>
</feature>
<gene>
    <name evidence="13" type="primary">gpsA</name>
    <name evidence="20" type="ORF">F8154_01295</name>
</gene>
<evidence type="ECO:0000256" key="13">
    <source>
        <dbReference type="HAMAP-Rule" id="MF_00394"/>
    </source>
</evidence>
<dbReference type="NCBIfam" id="NF000940">
    <property type="entry name" value="PRK00094.1-2"/>
    <property type="match status" value="1"/>
</dbReference>
<dbReference type="OrthoDB" id="9812273at2"/>
<dbReference type="PIRSF" id="PIRSF000114">
    <property type="entry name" value="Glycerol-3-P_dh"/>
    <property type="match status" value="1"/>
</dbReference>
<keyword evidence="6 13" id="KW-0443">Lipid metabolism</keyword>
<evidence type="ECO:0000256" key="7">
    <source>
        <dbReference type="ARBA" id="ARBA00023209"/>
    </source>
</evidence>
<evidence type="ECO:0000256" key="5">
    <source>
        <dbReference type="ARBA" id="ARBA00023027"/>
    </source>
</evidence>
<feature type="binding site" evidence="13">
    <location>
        <position position="138"/>
    </location>
    <ligand>
        <name>sn-glycerol 3-phosphate</name>
        <dbReference type="ChEBI" id="CHEBI:57597"/>
    </ligand>
</feature>
<sequence>MNNSKITVLGAGSWGTALSLLLHKKGHQVNLWMKEEAQLKKIIATNENSKYLPGVFIPNSLKLFTDIEKAVTDTELVLLTVPSQVIREVIKSAKNYIRPNQIIINASKGLEQNTLMRISEVIKEELPSNPFAALSGPSHAEEVCKNMPTTLAVASEKKEIAELVQDVFITKSFRVYTNPDLIGVELGGALKNVIAFGAGVSDGLGFGDNAKAALMTRGIREIARLGKKMGANLATFAGLTGIGDLIVTCTSMHSRNRRAGILIGEGKTLEETLKKIGMVVEGVTTTKAAYQLSLKHGIEMPITEEIYKVLYEGSNARDAVTNLMTRDRTHEMEEMVEDANIDW</sequence>
<feature type="binding site" evidence="13">
    <location>
        <position position="255"/>
    </location>
    <ligand>
        <name>NADPH</name>
        <dbReference type="ChEBI" id="CHEBI:57783"/>
    </ligand>
</feature>
<feature type="binding site" evidence="13">
    <location>
        <position position="140"/>
    </location>
    <ligand>
        <name>NADPH</name>
        <dbReference type="ChEBI" id="CHEBI:57783"/>
    </ligand>
</feature>
<keyword evidence="21" id="KW-1185">Reference proteome</keyword>
<evidence type="ECO:0000256" key="2">
    <source>
        <dbReference type="ARBA" id="ARBA00022516"/>
    </source>
</evidence>
<dbReference type="PROSITE" id="PS00957">
    <property type="entry name" value="NAD_G3PDH"/>
    <property type="match status" value="1"/>
</dbReference>
<feature type="binding site" evidence="13">
    <location>
        <position position="108"/>
    </location>
    <ligand>
        <name>NADPH</name>
        <dbReference type="ChEBI" id="CHEBI:57783"/>
    </ligand>
</feature>
<dbReference type="GO" id="GO:0047952">
    <property type="term" value="F:glycerol-3-phosphate dehydrogenase [NAD(P)+] activity"/>
    <property type="evidence" value="ECO:0007669"/>
    <property type="project" value="UniProtKB-UniRule"/>
</dbReference>
<comment type="pathway">
    <text evidence="13">Membrane lipid metabolism; glycerophospholipid metabolism.</text>
</comment>
<feature type="binding site" evidence="16">
    <location>
        <position position="255"/>
    </location>
    <ligand>
        <name>NAD(+)</name>
        <dbReference type="ChEBI" id="CHEBI:57540"/>
    </ligand>
</feature>
<dbReference type="FunFam" id="1.10.1040.10:FF:000001">
    <property type="entry name" value="Glycerol-3-phosphate dehydrogenase [NAD(P)+]"/>
    <property type="match status" value="1"/>
</dbReference>
<feature type="binding site" evidence="13">
    <location>
        <position position="254"/>
    </location>
    <ligand>
        <name>sn-glycerol 3-phosphate</name>
        <dbReference type="ChEBI" id="CHEBI:57597"/>
    </ligand>
</feature>
<keyword evidence="4 13" id="KW-0560">Oxidoreductase</keyword>
<dbReference type="PANTHER" id="PTHR11728:SF1">
    <property type="entry name" value="GLYCEROL-3-PHOSPHATE DEHYDROGENASE [NAD(+)] 2, CHLOROPLASTIC"/>
    <property type="match status" value="1"/>
</dbReference>
<dbReference type="EMBL" id="WBZC01000004">
    <property type="protein sequence ID" value="KAB3538555.1"/>
    <property type="molecule type" value="Genomic_DNA"/>
</dbReference>
<evidence type="ECO:0000259" key="19">
    <source>
        <dbReference type="Pfam" id="PF07479"/>
    </source>
</evidence>
<dbReference type="SUPFAM" id="SSF48179">
    <property type="entry name" value="6-phosphogluconate dehydrogenase C-terminal domain-like"/>
    <property type="match status" value="1"/>
</dbReference>
<dbReference type="GO" id="GO:0005829">
    <property type="term" value="C:cytosol"/>
    <property type="evidence" value="ECO:0007669"/>
    <property type="project" value="TreeGrafter"/>
</dbReference>
<feature type="binding site" evidence="13">
    <location>
        <position position="136"/>
    </location>
    <ligand>
        <name>sn-glycerol 3-phosphate</name>
        <dbReference type="ChEBI" id="CHEBI:57597"/>
    </ligand>
</feature>
<keyword evidence="13" id="KW-0963">Cytoplasm</keyword>
<dbReference type="InterPro" id="IPR006168">
    <property type="entry name" value="G3P_DH_NAD-dep"/>
</dbReference>
<dbReference type="GO" id="GO:0046167">
    <property type="term" value="P:glycerol-3-phosphate biosynthetic process"/>
    <property type="evidence" value="ECO:0007669"/>
    <property type="project" value="UniProtKB-UniRule"/>
</dbReference>
<proteinExistence type="inferred from homology"/>
<dbReference type="HAMAP" id="MF_00394">
    <property type="entry name" value="NAD_Glyc3P_dehydrog"/>
    <property type="match status" value="1"/>
</dbReference>
<feature type="binding site" evidence="13">
    <location>
        <position position="13"/>
    </location>
    <ligand>
        <name>NADPH</name>
        <dbReference type="ChEBI" id="CHEBI:57783"/>
    </ligand>
</feature>
<dbReference type="AlphaFoldDB" id="A0A6I0F8Z3"/>
<evidence type="ECO:0000256" key="10">
    <source>
        <dbReference type="ARBA" id="ARBA00066687"/>
    </source>
</evidence>
<reference evidence="20 21" key="1">
    <citation type="submission" date="2019-10" db="EMBL/GenBank/DDBJ databases">
        <title>Alkaliphilus serpentinus sp. nov. and Alkaliphilus pronyensis sp. nov., two novel anaerobic alkaliphilic species isolated from the serpentinized-hosted hydrothermal field of the Prony Bay (New Caledonia).</title>
        <authorList>
            <person name="Postec A."/>
        </authorList>
    </citation>
    <scope>NUCLEOTIDE SEQUENCE [LARGE SCALE GENOMIC DNA]</scope>
    <source>
        <strain evidence="20 21">LacV</strain>
    </source>
</reference>
<comment type="function">
    <text evidence="13">Catalyzes the reduction of the glycolytic intermediate dihydroxyacetone phosphate (DHAP) to sn-glycerol 3-phosphate (G3P), the key precursor for phospholipid synthesis.</text>
</comment>
<evidence type="ECO:0000256" key="4">
    <source>
        <dbReference type="ARBA" id="ARBA00023002"/>
    </source>
</evidence>
<feature type="binding site" evidence="13">
    <location>
        <position position="281"/>
    </location>
    <ligand>
        <name>NADPH</name>
        <dbReference type="ChEBI" id="CHEBI:57783"/>
    </ligand>
</feature>
<feature type="binding site" evidence="16">
    <location>
        <begin position="10"/>
        <end position="15"/>
    </location>
    <ligand>
        <name>NAD(+)</name>
        <dbReference type="ChEBI" id="CHEBI:57540"/>
    </ligand>
</feature>
<dbReference type="RefSeq" id="WP_151859782.1">
    <property type="nucleotide sequence ID" value="NZ_WBZC01000004.1"/>
</dbReference>
<dbReference type="InterPro" id="IPR008927">
    <property type="entry name" value="6-PGluconate_DH-like_C_sf"/>
</dbReference>
<evidence type="ECO:0000259" key="18">
    <source>
        <dbReference type="Pfam" id="PF01210"/>
    </source>
</evidence>
<feature type="binding site" evidence="15">
    <location>
        <position position="108"/>
    </location>
    <ligand>
        <name>substrate</name>
    </ligand>
</feature>
<dbReference type="InterPro" id="IPR036291">
    <property type="entry name" value="NAD(P)-bd_dom_sf"/>
</dbReference>
<evidence type="ECO:0000256" key="14">
    <source>
        <dbReference type="PIRSR" id="PIRSR000114-1"/>
    </source>
</evidence>
<comment type="subcellular location">
    <subcellularLocation>
        <location evidence="13">Cytoplasm</location>
    </subcellularLocation>
</comment>
<dbReference type="PRINTS" id="PR00077">
    <property type="entry name" value="GPDHDRGNASE"/>
</dbReference>
<keyword evidence="3 13" id="KW-0521">NADP</keyword>
<dbReference type="Proteomes" id="UP000432715">
    <property type="component" value="Unassembled WGS sequence"/>
</dbReference>
<dbReference type="FunFam" id="3.40.50.720:FF:000019">
    <property type="entry name" value="Glycerol-3-phosphate dehydrogenase [NAD(P)+]"/>
    <property type="match status" value="1"/>
</dbReference>
<name>A0A6I0F8Z3_9FIRM</name>
<dbReference type="GO" id="GO:0046168">
    <property type="term" value="P:glycerol-3-phosphate catabolic process"/>
    <property type="evidence" value="ECO:0007669"/>
    <property type="project" value="InterPro"/>
</dbReference>
<feature type="binding site" evidence="13">
    <location>
        <position position="244"/>
    </location>
    <ligand>
        <name>sn-glycerol 3-phosphate</name>
        <dbReference type="ChEBI" id="CHEBI:57597"/>
    </ligand>
</feature>
<dbReference type="Gene3D" id="3.40.50.720">
    <property type="entry name" value="NAD(P)-binding Rossmann-like Domain"/>
    <property type="match status" value="1"/>
</dbReference>
<evidence type="ECO:0000256" key="8">
    <source>
        <dbReference type="ARBA" id="ARBA00023264"/>
    </source>
</evidence>
<comment type="similarity">
    <text evidence="1 13 17">Belongs to the NAD-dependent glycerol-3-phosphate dehydrogenase family.</text>
</comment>
<dbReference type="Pfam" id="PF01210">
    <property type="entry name" value="NAD_Gly3P_dh_N"/>
    <property type="match status" value="1"/>
</dbReference>
<dbReference type="GO" id="GO:0006650">
    <property type="term" value="P:glycerophospholipid metabolic process"/>
    <property type="evidence" value="ECO:0007669"/>
    <property type="project" value="UniProtKB-UniRule"/>
</dbReference>
<evidence type="ECO:0000256" key="1">
    <source>
        <dbReference type="ARBA" id="ARBA00011009"/>
    </source>
</evidence>
<feature type="binding site" evidence="13">
    <location>
        <position position="14"/>
    </location>
    <ligand>
        <name>NADPH</name>
        <dbReference type="ChEBI" id="CHEBI:57783"/>
    </ligand>
</feature>
<dbReference type="SUPFAM" id="SSF51735">
    <property type="entry name" value="NAD(P)-binding Rossmann-fold domains"/>
    <property type="match status" value="1"/>
</dbReference>
<keyword evidence="7 13" id="KW-0594">Phospholipid biosynthesis</keyword>
<dbReference type="Pfam" id="PF07479">
    <property type="entry name" value="NAD_Gly3P_dh_C"/>
    <property type="match status" value="1"/>
</dbReference>
<evidence type="ECO:0000256" key="6">
    <source>
        <dbReference type="ARBA" id="ARBA00023098"/>
    </source>
</evidence>
<dbReference type="UniPathway" id="UPA00940"/>
<dbReference type="NCBIfam" id="NF000942">
    <property type="entry name" value="PRK00094.1-4"/>
    <property type="match status" value="1"/>
</dbReference>
<keyword evidence="2 13" id="KW-0444">Lipid biosynthesis</keyword>
<protein>
    <recommendedName>
        <fullName evidence="11 13">Glycerol-3-phosphate dehydrogenase [NAD(P)+]</fullName>
        <ecNumber evidence="10 13">1.1.1.94</ecNumber>
    </recommendedName>
    <alternativeName>
        <fullName evidence="13">NAD(P)(+)-dependent glycerol-3-phosphate dehydrogenase</fullName>
    </alternativeName>
    <alternativeName>
        <fullName evidence="12 13">NAD(P)H-dependent dihydroxyacetone-phosphate reductase</fullName>
    </alternativeName>
</protein>
<dbReference type="PANTHER" id="PTHR11728">
    <property type="entry name" value="GLYCEROL-3-PHOSPHATE DEHYDROGENASE"/>
    <property type="match status" value="1"/>
</dbReference>
<evidence type="ECO:0000313" key="20">
    <source>
        <dbReference type="EMBL" id="KAB3538555.1"/>
    </source>
</evidence>
<feature type="domain" description="Glycerol-3-phosphate dehydrogenase NAD-dependent C-terminal" evidence="19">
    <location>
        <begin position="180"/>
        <end position="320"/>
    </location>
</feature>
<keyword evidence="5 13" id="KW-0520">NAD</keyword>
<dbReference type="Gene3D" id="1.10.1040.10">
    <property type="entry name" value="N-(1-d-carboxylethyl)-l-norvaline Dehydrogenase, domain 2"/>
    <property type="match status" value="1"/>
</dbReference>
<evidence type="ECO:0000256" key="9">
    <source>
        <dbReference type="ARBA" id="ARBA00052716"/>
    </source>
</evidence>
<dbReference type="InterPro" id="IPR013328">
    <property type="entry name" value="6PGD_dom2"/>
</dbReference>
<organism evidence="20 21">
    <name type="scientific">Alkaliphilus pronyensis</name>
    <dbReference type="NCBI Taxonomy" id="1482732"/>
    <lineage>
        <taxon>Bacteria</taxon>
        <taxon>Bacillati</taxon>
        <taxon>Bacillota</taxon>
        <taxon>Clostridia</taxon>
        <taxon>Peptostreptococcales</taxon>
        <taxon>Natronincolaceae</taxon>
        <taxon>Alkaliphilus</taxon>
    </lineage>
</organism>
<comment type="catalytic activity">
    <reaction evidence="9">
        <text>sn-glycerol 3-phosphate + NADP(+) = dihydroxyacetone phosphate + NADPH + H(+)</text>
        <dbReference type="Rhea" id="RHEA:11096"/>
        <dbReference type="ChEBI" id="CHEBI:15378"/>
        <dbReference type="ChEBI" id="CHEBI:57597"/>
        <dbReference type="ChEBI" id="CHEBI:57642"/>
        <dbReference type="ChEBI" id="CHEBI:57783"/>
        <dbReference type="ChEBI" id="CHEBI:58349"/>
        <dbReference type="EC" id="1.1.1.94"/>
    </reaction>
    <physiologicalReaction direction="right-to-left" evidence="9">
        <dbReference type="Rhea" id="RHEA:11098"/>
    </physiologicalReaction>
</comment>
<feature type="binding site" evidence="13">
    <location>
        <position position="191"/>
    </location>
    <ligand>
        <name>sn-glycerol 3-phosphate</name>
        <dbReference type="ChEBI" id="CHEBI:57597"/>
    </ligand>
</feature>
<evidence type="ECO:0000256" key="3">
    <source>
        <dbReference type="ARBA" id="ARBA00022857"/>
    </source>
</evidence>
<feature type="binding site" evidence="13">
    <location>
        <position position="256"/>
    </location>
    <ligand>
        <name>sn-glycerol 3-phosphate</name>
        <dbReference type="ChEBI" id="CHEBI:57597"/>
    </ligand>
</feature>
<evidence type="ECO:0000256" key="15">
    <source>
        <dbReference type="PIRSR" id="PIRSR000114-2"/>
    </source>
</evidence>
<comment type="caution">
    <text evidence="13">Lacks conserved residue(s) required for the propagation of feature annotation.</text>
</comment>
<dbReference type="GO" id="GO:0005975">
    <property type="term" value="P:carbohydrate metabolic process"/>
    <property type="evidence" value="ECO:0007669"/>
    <property type="project" value="InterPro"/>
</dbReference>
<evidence type="ECO:0000256" key="12">
    <source>
        <dbReference type="ARBA" id="ARBA00080511"/>
    </source>
</evidence>
<accession>A0A6I0F8Z3</accession>
<dbReference type="GO" id="GO:0008654">
    <property type="term" value="P:phospholipid biosynthetic process"/>
    <property type="evidence" value="ECO:0007669"/>
    <property type="project" value="UniProtKB-KW"/>
</dbReference>
<dbReference type="EC" id="1.1.1.94" evidence="10 13"/>
<dbReference type="NCBIfam" id="NF000941">
    <property type="entry name" value="PRK00094.1-3"/>
    <property type="match status" value="1"/>
</dbReference>
<dbReference type="InterPro" id="IPR006109">
    <property type="entry name" value="G3P_DH_NAD-dep_C"/>
</dbReference>
<comment type="caution">
    <text evidence="20">The sequence shown here is derived from an EMBL/GenBank/DDBJ whole genome shotgun (WGS) entry which is preliminary data.</text>
</comment>
<evidence type="ECO:0000256" key="16">
    <source>
        <dbReference type="PIRSR" id="PIRSR000114-3"/>
    </source>
</evidence>
<dbReference type="InterPro" id="IPR011128">
    <property type="entry name" value="G3P_DH_NAD-dep_N"/>
</dbReference>
<comment type="catalytic activity">
    <reaction evidence="13">
        <text>sn-glycerol 3-phosphate + NAD(+) = dihydroxyacetone phosphate + NADH + H(+)</text>
        <dbReference type="Rhea" id="RHEA:11092"/>
        <dbReference type="ChEBI" id="CHEBI:15378"/>
        <dbReference type="ChEBI" id="CHEBI:57540"/>
        <dbReference type="ChEBI" id="CHEBI:57597"/>
        <dbReference type="ChEBI" id="CHEBI:57642"/>
        <dbReference type="ChEBI" id="CHEBI:57945"/>
        <dbReference type="EC" id="1.1.1.94"/>
    </reaction>
</comment>